<dbReference type="Gene3D" id="2.60.120.920">
    <property type="match status" value="1"/>
</dbReference>
<dbReference type="Ensembl" id="ENSOTST00005008801.2">
    <property type="protein sequence ID" value="ENSOTSP00005007980.1"/>
    <property type="gene ID" value="ENSOTSG00005004414.2"/>
</dbReference>
<dbReference type="SMART" id="SM00449">
    <property type="entry name" value="SPRY"/>
    <property type="match status" value="1"/>
</dbReference>
<dbReference type="AlphaFoldDB" id="A0A8C8C9H6"/>
<name>A0A8C8C9H6_ONCTS</name>
<dbReference type="InterPro" id="IPR003877">
    <property type="entry name" value="SPRY_dom"/>
</dbReference>
<reference evidence="2" key="1">
    <citation type="submission" date="2025-08" db="UniProtKB">
        <authorList>
            <consortium name="Ensembl"/>
        </authorList>
    </citation>
    <scope>IDENTIFICATION</scope>
</reference>
<dbReference type="PANTHER" id="PTHR24103">
    <property type="entry name" value="E3 UBIQUITIN-PROTEIN LIGASE TRIM"/>
    <property type="match status" value="1"/>
</dbReference>
<dbReference type="PROSITE" id="PS50188">
    <property type="entry name" value="B302_SPRY"/>
    <property type="match status" value="1"/>
</dbReference>
<dbReference type="Pfam" id="PF00622">
    <property type="entry name" value="SPRY"/>
    <property type="match status" value="1"/>
</dbReference>
<proteinExistence type="predicted"/>
<dbReference type="InterPro" id="IPR013320">
    <property type="entry name" value="ConA-like_dom_sf"/>
</dbReference>
<dbReference type="PRINTS" id="PR01407">
    <property type="entry name" value="BUTYPHLNCDUF"/>
</dbReference>
<feature type="domain" description="B30.2/SPRY" evidence="1">
    <location>
        <begin position="27"/>
        <end position="218"/>
    </location>
</feature>
<dbReference type="SUPFAM" id="SSF49899">
    <property type="entry name" value="Concanavalin A-like lectins/glucanases"/>
    <property type="match status" value="1"/>
</dbReference>
<dbReference type="FunFam" id="2.60.120.920:FF:000004">
    <property type="entry name" value="Butyrophilin subfamily 1 member A1"/>
    <property type="match status" value="1"/>
</dbReference>
<evidence type="ECO:0000313" key="3">
    <source>
        <dbReference type="Proteomes" id="UP000694402"/>
    </source>
</evidence>
<evidence type="ECO:0000259" key="1">
    <source>
        <dbReference type="PROSITE" id="PS50188"/>
    </source>
</evidence>
<dbReference type="InterPro" id="IPR003879">
    <property type="entry name" value="Butyrophylin_SPRY"/>
</dbReference>
<dbReference type="InterPro" id="IPR050143">
    <property type="entry name" value="TRIM/RBCC"/>
</dbReference>
<organism evidence="2 3">
    <name type="scientific">Oncorhynchus tshawytscha</name>
    <name type="common">Chinook salmon</name>
    <name type="synonym">Salmo tshawytscha</name>
    <dbReference type="NCBI Taxonomy" id="74940"/>
    <lineage>
        <taxon>Eukaryota</taxon>
        <taxon>Metazoa</taxon>
        <taxon>Chordata</taxon>
        <taxon>Craniata</taxon>
        <taxon>Vertebrata</taxon>
        <taxon>Euteleostomi</taxon>
        <taxon>Actinopterygii</taxon>
        <taxon>Neopterygii</taxon>
        <taxon>Teleostei</taxon>
        <taxon>Protacanthopterygii</taxon>
        <taxon>Salmoniformes</taxon>
        <taxon>Salmonidae</taxon>
        <taxon>Salmoninae</taxon>
        <taxon>Oncorhynchus</taxon>
    </lineage>
</organism>
<dbReference type="Proteomes" id="UP000694402">
    <property type="component" value="Unassembled WGS sequence"/>
</dbReference>
<protein>
    <recommendedName>
        <fullName evidence="1">B30.2/SPRY domain-containing protein</fullName>
    </recommendedName>
</protein>
<reference evidence="2" key="2">
    <citation type="submission" date="2025-09" db="UniProtKB">
        <authorList>
            <consortium name="Ensembl"/>
        </authorList>
    </citation>
    <scope>IDENTIFICATION</scope>
</reference>
<dbReference type="InterPro" id="IPR001870">
    <property type="entry name" value="B30.2/SPRY"/>
</dbReference>
<evidence type="ECO:0000313" key="2">
    <source>
        <dbReference type="Ensembl" id="ENSOTSP00005007980.1"/>
    </source>
</evidence>
<keyword evidence="3" id="KW-1185">Reference proteome</keyword>
<dbReference type="InterPro" id="IPR043136">
    <property type="entry name" value="B30.2/SPRY_sf"/>
</dbReference>
<dbReference type="CDD" id="cd13733">
    <property type="entry name" value="SPRY_PRY_C-I_1"/>
    <property type="match status" value="1"/>
</dbReference>
<sequence>MLSCMPQCCLPQSEKSLSYRGEALSWSSSHTLRTTSTSYRAFYLFAPFHPPRTGLRSVFTVICMWGLGGEYQQKQPDLLDNPKRFTTCPCVLGNKGISSGRSYYEVTVKGKTKWDLGVARESINRKGNITLSPKDGYWTVAMRERCKYLACTSTPVLLPLREKPQKVGVFVDYEEGQVSFYDVEARSHIYSFTGCTFKKRSLQIFCLILDEIVPVSSV</sequence>
<dbReference type="GeneTree" id="ENSGT01040000240385"/>
<accession>A0A8C8C9H6</accession>